<feature type="compositionally biased region" description="Polar residues" evidence="6">
    <location>
        <begin position="193"/>
        <end position="216"/>
    </location>
</feature>
<feature type="compositionally biased region" description="Basic and acidic residues" evidence="6">
    <location>
        <begin position="235"/>
        <end position="245"/>
    </location>
</feature>
<evidence type="ECO:0000313" key="10">
    <source>
        <dbReference type="Proteomes" id="UP000371041"/>
    </source>
</evidence>
<feature type="domain" description="Thioredoxin" evidence="8">
    <location>
        <begin position="46"/>
        <end position="244"/>
    </location>
</feature>
<feature type="region of interest" description="Disordered" evidence="6">
    <location>
        <begin position="187"/>
        <end position="245"/>
    </location>
</feature>
<keyword evidence="4" id="KW-1015">Disulfide bond</keyword>
<organism evidence="9 10">
    <name type="scientific">Allosaccharopolyspora coralli</name>
    <dbReference type="NCBI Taxonomy" id="2665642"/>
    <lineage>
        <taxon>Bacteria</taxon>
        <taxon>Bacillati</taxon>
        <taxon>Actinomycetota</taxon>
        <taxon>Actinomycetes</taxon>
        <taxon>Pseudonocardiales</taxon>
        <taxon>Pseudonocardiaceae</taxon>
        <taxon>Allosaccharopolyspora</taxon>
    </lineage>
</organism>
<gene>
    <name evidence="9" type="ORF">GIY23_15800</name>
</gene>
<evidence type="ECO:0000256" key="7">
    <source>
        <dbReference type="SAM" id="Phobius"/>
    </source>
</evidence>
<dbReference type="InterPro" id="IPR036249">
    <property type="entry name" value="Thioredoxin-like_sf"/>
</dbReference>
<evidence type="ECO:0000313" key="9">
    <source>
        <dbReference type="EMBL" id="QGK70783.1"/>
    </source>
</evidence>
<evidence type="ECO:0000256" key="4">
    <source>
        <dbReference type="ARBA" id="ARBA00023157"/>
    </source>
</evidence>
<proteinExistence type="inferred from homology"/>
<keyword evidence="7" id="KW-1133">Transmembrane helix</keyword>
<evidence type="ECO:0000256" key="5">
    <source>
        <dbReference type="ARBA" id="ARBA00023284"/>
    </source>
</evidence>
<keyword evidence="10" id="KW-1185">Reference proteome</keyword>
<dbReference type="SUPFAM" id="SSF52833">
    <property type="entry name" value="Thioredoxin-like"/>
    <property type="match status" value="1"/>
</dbReference>
<reference evidence="10" key="1">
    <citation type="submission" date="2019-11" db="EMBL/GenBank/DDBJ databases">
        <title>The complete genome sequence of Saccharopolyspora sp. E2A.</title>
        <authorList>
            <person name="Zhang G."/>
        </authorList>
    </citation>
    <scope>NUCLEOTIDE SEQUENCE [LARGE SCALE GENOMIC DNA]</scope>
    <source>
        <strain evidence="10">E2A</strain>
    </source>
</reference>
<dbReference type="KEGG" id="sace:GIY23_15800"/>
<dbReference type="PROSITE" id="PS51352">
    <property type="entry name" value="THIOREDOXIN_2"/>
    <property type="match status" value="1"/>
</dbReference>
<evidence type="ECO:0000259" key="8">
    <source>
        <dbReference type="PROSITE" id="PS51352"/>
    </source>
</evidence>
<keyword evidence="2" id="KW-0732">Signal</keyword>
<dbReference type="GO" id="GO:0016491">
    <property type="term" value="F:oxidoreductase activity"/>
    <property type="evidence" value="ECO:0007669"/>
    <property type="project" value="UniProtKB-KW"/>
</dbReference>
<keyword evidence="3" id="KW-0560">Oxidoreductase</keyword>
<dbReference type="Proteomes" id="UP000371041">
    <property type="component" value="Chromosome"/>
</dbReference>
<dbReference type="Pfam" id="PF13462">
    <property type="entry name" value="Thioredoxin_4"/>
    <property type="match status" value="1"/>
</dbReference>
<evidence type="ECO:0000256" key="6">
    <source>
        <dbReference type="SAM" id="MobiDB-lite"/>
    </source>
</evidence>
<name>A0A5Q3Q8T0_9PSEU</name>
<protein>
    <submittedName>
        <fullName evidence="9">Thioredoxin domain-containing protein</fullName>
    </submittedName>
</protein>
<dbReference type="InterPro" id="IPR012336">
    <property type="entry name" value="Thioredoxin-like_fold"/>
</dbReference>
<dbReference type="RefSeq" id="WP_154077362.1">
    <property type="nucleotide sequence ID" value="NZ_CP045929.1"/>
</dbReference>
<dbReference type="PANTHER" id="PTHR13887:SF14">
    <property type="entry name" value="DISULFIDE BOND FORMATION PROTEIN D"/>
    <property type="match status" value="1"/>
</dbReference>
<feature type="transmembrane region" description="Helical" evidence="7">
    <location>
        <begin position="20"/>
        <end position="40"/>
    </location>
</feature>
<comment type="similarity">
    <text evidence="1">Belongs to the thioredoxin family. DsbA subfamily.</text>
</comment>
<dbReference type="AlphaFoldDB" id="A0A5Q3Q8T0"/>
<sequence length="245" mass="26548">MSKTSNPLAAGRKGPSTNVILTVVVALVGVLVIGGVLLFAGGGGSFGGGQAVPAQTLQRENPNQVLQSEDQKVQVTEFLDYQCPSCAQYYQQVTSPIEDQYQGKIDFTVRNFPLTQAHPLAMPAAQAAEAAGMQGKFKEMYHQIFDNYQQWAVAPGGQSVQQDPARATATFEQYAQQIGLDMAKFRQDRDSDQVSQRIEQDMSDGQQAGVSGTPTIFVNGEKWEPSGGGDPAQQFKERIDQELAK</sequence>
<evidence type="ECO:0000256" key="2">
    <source>
        <dbReference type="ARBA" id="ARBA00022729"/>
    </source>
</evidence>
<evidence type="ECO:0000256" key="1">
    <source>
        <dbReference type="ARBA" id="ARBA00005791"/>
    </source>
</evidence>
<evidence type="ECO:0000256" key="3">
    <source>
        <dbReference type="ARBA" id="ARBA00023002"/>
    </source>
</evidence>
<keyword evidence="7" id="KW-0472">Membrane</keyword>
<dbReference type="EMBL" id="CP045929">
    <property type="protein sequence ID" value="QGK70783.1"/>
    <property type="molecule type" value="Genomic_DNA"/>
</dbReference>
<accession>A0A5Q3Q8T0</accession>
<keyword evidence="5" id="KW-0676">Redox-active center</keyword>
<dbReference type="InterPro" id="IPR013766">
    <property type="entry name" value="Thioredoxin_domain"/>
</dbReference>
<dbReference type="PANTHER" id="PTHR13887">
    <property type="entry name" value="GLUTATHIONE S-TRANSFERASE KAPPA"/>
    <property type="match status" value="1"/>
</dbReference>
<dbReference type="Gene3D" id="3.40.30.10">
    <property type="entry name" value="Glutaredoxin"/>
    <property type="match status" value="1"/>
</dbReference>
<keyword evidence="7" id="KW-0812">Transmembrane</keyword>